<proteinExistence type="predicted"/>
<dbReference type="KEGG" id="asol:BEN76_05110"/>
<evidence type="ECO:0000313" key="2">
    <source>
        <dbReference type="Proteomes" id="UP000185674"/>
    </source>
</evidence>
<dbReference type="eggNOG" id="ENOG5031AH3">
    <property type="taxonomic scope" value="Bacteria"/>
</dbReference>
<evidence type="ECO:0000313" key="1">
    <source>
        <dbReference type="EMBL" id="APV35425.1"/>
    </source>
</evidence>
<name>A0A1P8EGU8_9GAMM</name>
<accession>A0A1P8EGU8</accession>
<gene>
    <name evidence="1" type="ORF">BEN76_05110</name>
</gene>
<organism evidence="1 2">
    <name type="scientific">Acinetobacter soli</name>
    <dbReference type="NCBI Taxonomy" id="487316"/>
    <lineage>
        <taxon>Bacteria</taxon>
        <taxon>Pseudomonadati</taxon>
        <taxon>Pseudomonadota</taxon>
        <taxon>Gammaproteobacteria</taxon>
        <taxon>Moraxellales</taxon>
        <taxon>Moraxellaceae</taxon>
        <taxon>Acinetobacter</taxon>
    </lineage>
</organism>
<dbReference type="EMBL" id="CP016896">
    <property type="protein sequence ID" value="APV35425.1"/>
    <property type="molecule type" value="Genomic_DNA"/>
</dbReference>
<reference evidence="1 2" key="1">
    <citation type="submission" date="2016-08" db="EMBL/GenBank/DDBJ databases">
        <title>Complete genome sequence of Acinetobacter baylyi strain GFJ2.</title>
        <authorList>
            <person name="Tabata M."/>
            <person name="Kuboki S."/>
            <person name="Gibu N."/>
            <person name="Kinouchi Y."/>
            <person name="Vangnai A."/>
            <person name="Kasai D."/>
            <person name="Fukuda M."/>
        </authorList>
    </citation>
    <scope>NUCLEOTIDE SEQUENCE [LARGE SCALE GENOMIC DNA]</scope>
    <source>
        <strain evidence="1 2">GFJ2</strain>
    </source>
</reference>
<protein>
    <submittedName>
        <fullName evidence="1">Uncharacterized protein</fullName>
    </submittedName>
</protein>
<sequence>MKVYEMIFSINSDEQERILYNVNNASTRTDFLARLKLILEQEWISSKVESSSSDQIAFDEQIYYESLQQIEMMSDDFIAHGTARLTKNIFMSVLVRDVIKI</sequence>
<dbReference type="AlphaFoldDB" id="A0A1P8EGU8"/>
<dbReference type="Proteomes" id="UP000185674">
    <property type="component" value="Chromosome"/>
</dbReference>